<proteinExistence type="inferred from homology"/>
<keyword evidence="3" id="KW-0813">Transport</keyword>
<dbReference type="InterPro" id="IPR016174">
    <property type="entry name" value="Di-haem_cyt_TM"/>
</dbReference>
<dbReference type="GO" id="GO:0020037">
    <property type="term" value="F:heme binding"/>
    <property type="evidence" value="ECO:0007669"/>
    <property type="project" value="TreeGrafter"/>
</dbReference>
<keyword evidence="10" id="KW-0408">Iron</keyword>
<evidence type="ECO:0000256" key="7">
    <source>
        <dbReference type="ARBA" id="ARBA00022723"/>
    </source>
</evidence>
<feature type="transmembrane region" description="Helical" evidence="13">
    <location>
        <begin position="86"/>
        <end position="107"/>
    </location>
</feature>
<dbReference type="GO" id="GO:0005886">
    <property type="term" value="C:plasma membrane"/>
    <property type="evidence" value="ECO:0007669"/>
    <property type="project" value="UniProtKB-SubCell"/>
</dbReference>
<dbReference type="PANTHER" id="PTHR30529">
    <property type="entry name" value="CYTOCHROME B561"/>
    <property type="match status" value="1"/>
</dbReference>
<keyword evidence="7" id="KW-0479">Metal-binding</keyword>
<keyword evidence="4" id="KW-1003">Cell membrane</keyword>
<keyword evidence="6 13" id="KW-0812">Transmembrane</keyword>
<evidence type="ECO:0000256" key="8">
    <source>
        <dbReference type="ARBA" id="ARBA00022982"/>
    </source>
</evidence>
<keyword evidence="11 13" id="KW-0472">Membrane</keyword>
<feature type="domain" description="Cytochrome b561 bacterial/Ni-hydrogenase" evidence="14">
    <location>
        <begin position="5"/>
        <end position="176"/>
    </location>
</feature>
<sequence>MPPTRYDRVAQALHWLTALLIFAILPIAWHMIMLARDNPQRETWYTVHKSIGITILALAVLRLVWRGLHPPPPLPDTMSKIEDGAAVLSHWLLYVVLLAMPISGYLLSAAGGHPVSYFGLFEIPNLVPQSPTLSRAGATVHILGQWAVYALIVLHLAATAWHIVVRRDALLDRMLPEQTHSS</sequence>
<dbReference type="RefSeq" id="WP_282583608.1">
    <property type="nucleotide sequence ID" value="NZ_JAMOIM010000002.1"/>
</dbReference>
<evidence type="ECO:0000259" key="14">
    <source>
        <dbReference type="Pfam" id="PF01292"/>
    </source>
</evidence>
<name>A0AA41YU25_9HYPH</name>
<dbReference type="SUPFAM" id="SSF81342">
    <property type="entry name" value="Transmembrane di-heme cytochromes"/>
    <property type="match status" value="1"/>
</dbReference>
<keyword evidence="8" id="KW-0249">Electron transport</keyword>
<dbReference type="InterPro" id="IPR052168">
    <property type="entry name" value="Cytochrome_b561_oxidase"/>
</dbReference>
<reference evidence="15" key="1">
    <citation type="submission" date="2022-05" db="EMBL/GenBank/DDBJ databases">
        <authorList>
            <person name="Pankratov T."/>
        </authorList>
    </citation>
    <scope>NUCLEOTIDE SEQUENCE</scope>
    <source>
        <strain evidence="15">BP6-180914</strain>
    </source>
</reference>
<dbReference type="InterPro" id="IPR011577">
    <property type="entry name" value="Cyt_b561_bac/Ni-Hgenase"/>
</dbReference>
<dbReference type="GO" id="GO:0009055">
    <property type="term" value="F:electron transfer activity"/>
    <property type="evidence" value="ECO:0007669"/>
    <property type="project" value="InterPro"/>
</dbReference>
<evidence type="ECO:0000256" key="9">
    <source>
        <dbReference type="ARBA" id="ARBA00022989"/>
    </source>
</evidence>
<evidence type="ECO:0000256" key="4">
    <source>
        <dbReference type="ARBA" id="ARBA00022475"/>
    </source>
</evidence>
<evidence type="ECO:0000256" key="5">
    <source>
        <dbReference type="ARBA" id="ARBA00022617"/>
    </source>
</evidence>
<dbReference type="GO" id="GO:0022904">
    <property type="term" value="P:respiratory electron transport chain"/>
    <property type="evidence" value="ECO:0007669"/>
    <property type="project" value="InterPro"/>
</dbReference>
<organism evidence="15 16">
    <name type="scientific">Lichenifustis flavocetrariae</name>
    <dbReference type="NCBI Taxonomy" id="2949735"/>
    <lineage>
        <taxon>Bacteria</taxon>
        <taxon>Pseudomonadati</taxon>
        <taxon>Pseudomonadota</taxon>
        <taxon>Alphaproteobacteria</taxon>
        <taxon>Hyphomicrobiales</taxon>
        <taxon>Lichenihabitantaceae</taxon>
        <taxon>Lichenifustis</taxon>
    </lineage>
</organism>
<dbReference type="EMBL" id="JAMOIM010000002">
    <property type="protein sequence ID" value="MCW6507241.1"/>
    <property type="molecule type" value="Genomic_DNA"/>
</dbReference>
<feature type="transmembrane region" description="Helical" evidence="13">
    <location>
        <begin position="146"/>
        <end position="165"/>
    </location>
</feature>
<dbReference type="Proteomes" id="UP001165667">
    <property type="component" value="Unassembled WGS sequence"/>
</dbReference>
<comment type="caution">
    <text evidence="15">The sequence shown here is derived from an EMBL/GenBank/DDBJ whole genome shotgun (WGS) entry which is preliminary data.</text>
</comment>
<dbReference type="GO" id="GO:0046872">
    <property type="term" value="F:metal ion binding"/>
    <property type="evidence" value="ECO:0007669"/>
    <property type="project" value="UniProtKB-KW"/>
</dbReference>
<evidence type="ECO:0000256" key="3">
    <source>
        <dbReference type="ARBA" id="ARBA00022448"/>
    </source>
</evidence>
<gene>
    <name evidence="15" type="ORF">M8523_04325</name>
</gene>
<protein>
    <submittedName>
        <fullName evidence="15">Cytochrome b</fullName>
    </submittedName>
</protein>
<evidence type="ECO:0000256" key="12">
    <source>
        <dbReference type="ARBA" id="ARBA00037975"/>
    </source>
</evidence>
<comment type="cofactor">
    <cofactor evidence="1">
        <name>heme b</name>
        <dbReference type="ChEBI" id="CHEBI:60344"/>
    </cofactor>
</comment>
<keyword evidence="16" id="KW-1185">Reference proteome</keyword>
<evidence type="ECO:0000256" key="2">
    <source>
        <dbReference type="ARBA" id="ARBA00004651"/>
    </source>
</evidence>
<keyword evidence="5" id="KW-0349">Heme</keyword>
<evidence type="ECO:0000256" key="10">
    <source>
        <dbReference type="ARBA" id="ARBA00023004"/>
    </source>
</evidence>
<evidence type="ECO:0000256" key="13">
    <source>
        <dbReference type="SAM" id="Phobius"/>
    </source>
</evidence>
<evidence type="ECO:0000313" key="16">
    <source>
        <dbReference type="Proteomes" id="UP001165667"/>
    </source>
</evidence>
<comment type="subcellular location">
    <subcellularLocation>
        <location evidence="2">Cell membrane</location>
        <topology evidence="2">Multi-pass membrane protein</topology>
    </subcellularLocation>
</comment>
<dbReference type="AlphaFoldDB" id="A0AA41YU25"/>
<evidence type="ECO:0000313" key="15">
    <source>
        <dbReference type="EMBL" id="MCW6507241.1"/>
    </source>
</evidence>
<comment type="similarity">
    <text evidence="12">Belongs to the cytochrome b561 family.</text>
</comment>
<keyword evidence="9 13" id="KW-1133">Transmembrane helix</keyword>
<dbReference type="PANTHER" id="PTHR30529:SF1">
    <property type="entry name" value="CYTOCHROME B561 HOMOLOG 2"/>
    <property type="match status" value="1"/>
</dbReference>
<evidence type="ECO:0000256" key="6">
    <source>
        <dbReference type="ARBA" id="ARBA00022692"/>
    </source>
</evidence>
<feature type="transmembrane region" description="Helical" evidence="13">
    <location>
        <begin position="44"/>
        <end position="65"/>
    </location>
</feature>
<accession>A0AA41YU25</accession>
<dbReference type="Pfam" id="PF01292">
    <property type="entry name" value="Ni_hydr_CYTB"/>
    <property type="match status" value="1"/>
</dbReference>
<feature type="transmembrane region" description="Helical" evidence="13">
    <location>
        <begin position="12"/>
        <end position="32"/>
    </location>
</feature>
<evidence type="ECO:0000256" key="11">
    <source>
        <dbReference type="ARBA" id="ARBA00023136"/>
    </source>
</evidence>
<evidence type="ECO:0000256" key="1">
    <source>
        <dbReference type="ARBA" id="ARBA00001970"/>
    </source>
</evidence>